<evidence type="ECO:0000256" key="1">
    <source>
        <dbReference type="SAM" id="Coils"/>
    </source>
</evidence>
<protein>
    <submittedName>
        <fullName evidence="2">Uncharacterized protein</fullName>
    </submittedName>
</protein>
<name>A0A2X3KIN1_KLEPN</name>
<proteinExistence type="predicted"/>
<evidence type="ECO:0000313" key="2">
    <source>
        <dbReference type="EMBL" id="SQC86189.1"/>
    </source>
</evidence>
<dbReference type="AlphaFoldDB" id="A0A2X3KIN1"/>
<feature type="coiled-coil region" evidence="1">
    <location>
        <begin position="13"/>
        <end position="47"/>
    </location>
</feature>
<gene>
    <name evidence="2" type="ORF">NCTC9645_04262</name>
</gene>
<dbReference type="EMBL" id="UASO01000005">
    <property type="protein sequence ID" value="SQC86189.1"/>
    <property type="molecule type" value="Genomic_DNA"/>
</dbReference>
<reference evidence="2 3" key="1">
    <citation type="submission" date="2018-06" db="EMBL/GenBank/DDBJ databases">
        <authorList>
            <consortium name="Pathogen Informatics"/>
            <person name="Doyle S."/>
        </authorList>
    </citation>
    <scope>NUCLEOTIDE SEQUENCE [LARGE SCALE GENOMIC DNA]</scope>
    <source>
        <strain evidence="2 3">NCTC9645</strain>
    </source>
</reference>
<organism evidence="2 3">
    <name type="scientific">Klebsiella pneumoniae</name>
    <dbReference type="NCBI Taxonomy" id="573"/>
    <lineage>
        <taxon>Bacteria</taxon>
        <taxon>Pseudomonadati</taxon>
        <taxon>Pseudomonadota</taxon>
        <taxon>Gammaproteobacteria</taxon>
        <taxon>Enterobacterales</taxon>
        <taxon>Enterobacteriaceae</taxon>
        <taxon>Klebsiella/Raoultella group</taxon>
        <taxon>Klebsiella</taxon>
        <taxon>Klebsiella pneumoniae complex</taxon>
    </lineage>
</organism>
<accession>A0A2X3KIN1</accession>
<keyword evidence="1" id="KW-0175">Coiled coil</keyword>
<evidence type="ECO:0000313" key="3">
    <source>
        <dbReference type="Proteomes" id="UP000250675"/>
    </source>
</evidence>
<sequence length="100" mass="11764">MNIYDEPSMIRQLEEARAVINQRNGEILRLQREAERYREQRDSANAMVTFLRDLLAKGTALLPHQSVIVLNHAYEHLRECPYCHKLHDDRLTCTAFNEVN</sequence>
<dbReference type="Proteomes" id="UP000250675">
    <property type="component" value="Unassembled WGS sequence"/>
</dbReference>